<dbReference type="Pfam" id="PF00015">
    <property type="entry name" value="MCPsignal"/>
    <property type="match status" value="1"/>
</dbReference>
<evidence type="ECO:0000256" key="7">
    <source>
        <dbReference type="ARBA" id="ARBA00023136"/>
    </source>
</evidence>
<evidence type="ECO:0000313" key="15">
    <source>
        <dbReference type="Proteomes" id="UP000264541"/>
    </source>
</evidence>
<keyword evidence="5 11" id="KW-0812">Transmembrane</keyword>
<dbReference type="PANTHER" id="PTHR32089:SF114">
    <property type="entry name" value="METHYL-ACCEPTING CHEMOTAXIS PROTEIN MCPB"/>
    <property type="match status" value="1"/>
</dbReference>
<keyword evidence="6 11" id="KW-1133">Transmembrane helix</keyword>
<keyword evidence="8 10" id="KW-0807">Transducer</keyword>
<dbReference type="Gene3D" id="1.10.287.950">
    <property type="entry name" value="Methyl-accepting chemotaxis protein"/>
    <property type="match status" value="1"/>
</dbReference>
<keyword evidence="3" id="KW-0488">Methylation</keyword>
<reference evidence="14 15" key="1">
    <citation type="submission" date="2018-08" db="EMBL/GenBank/DDBJ databases">
        <title>Bacillus chawlae sp. nov., Bacillus glennii sp. nov., and Bacillus saganii sp. nov. Isolated from the Vehicle Assembly Building at Kennedy Space Center where the Viking Spacecraft were Assembled.</title>
        <authorList>
            <person name="Seuylemezian A."/>
            <person name="Vaishampayan P."/>
        </authorList>
    </citation>
    <scope>NUCLEOTIDE SEQUENCE [LARGE SCALE GENOMIC DNA]</scope>
    <source>
        <strain evidence="14 15">V47-23a</strain>
    </source>
</reference>
<dbReference type="InterPro" id="IPR033479">
    <property type="entry name" value="dCache_1"/>
</dbReference>
<evidence type="ECO:0000256" key="1">
    <source>
        <dbReference type="ARBA" id="ARBA00004651"/>
    </source>
</evidence>
<evidence type="ECO:0000256" key="10">
    <source>
        <dbReference type="PROSITE-ProRule" id="PRU00284"/>
    </source>
</evidence>
<dbReference type="CDD" id="cd18773">
    <property type="entry name" value="PDC1_HK_sensor"/>
    <property type="match status" value="1"/>
</dbReference>
<keyword evidence="7 11" id="KW-0472">Membrane</keyword>
<evidence type="ECO:0000256" key="5">
    <source>
        <dbReference type="ARBA" id="ARBA00022692"/>
    </source>
</evidence>
<dbReference type="GO" id="GO:0006935">
    <property type="term" value="P:chemotaxis"/>
    <property type="evidence" value="ECO:0007669"/>
    <property type="project" value="UniProtKB-KW"/>
</dbReference>
<dbReference type="SUPFAM" id="SSF103190">
    <property type="entry name" value="Sensory domain-like"/>
    <property type="match status" value="1"/>
</dbReference>
<dbReference type="SMART" id="SM00304">
    <property type="entry name" value="HAMP"/>
    <property type="match status" value="1"/>
</dbReference>
<dbReference type="SMART" id="SM00283">
    <property type="entry name" value="MA"/>
    <property type="match status" value="1"/>
</dbReference>
<dbReference type="Gene3D" id="3.30.450.20">
    <property type="entry name" value="PAS domain"/>
    <property type="match status" value="2"/>
</dbReference>
<evidence type="ECO:0000256" key="4">
    <source>
        <dbReference type="ARBA" id="ARBA00022500"/>
    </source>
</evidence>
<keyword evidence="15" id="KW-1185">Reference proteome</keyword>
<keyword evidence="4" id="KW-0145">Chemotaxis</keyword>
<dbReference type="Pfam" id="PF02743">
    <property type="entry name" value="dCache_1"/>
    <property type="match status" value="1"/>
</dbReference>
<organism evidence="14 15">
    <name type="scientific">Peribacillus saganii</name>
    <dbReference type="NCBI Taxonomy" id="2303992"/>
    <lineage>
        <taxon>Bacteria</taxon>
        <taxon>Bacillati</taxon>
        <taxon>Bacillota</taxon>
        <taxon>Bacilli</taxon>
        <taxon>Bacillales</taxon>
        <taxon>Bacillaceae</taxon>
        <taxon>Peribacillus</taxon>
    </lineage>
</organism>
<evidence type="ECO:0000256" key="6">
    <source>
        <dbReference type="ARBA" id="ARBA00022989"/>
    </source>
</evidence>
<dbReference type="CDD" id="cd12912">
    <property type="entry name" value="PDC2_MCP_like"/>
    <property type="match status" value="1"/>
</dbReference>
<comment type="caution">
    <text evidence="14">The sequence shown here is derived from an EMBL/GenBank/DDBJ whole genome shotgun (WGS) entry which is preliminary data.</text>
</comment>
<comment type="similarity">
    <text evidence="9">Belongs to the methyl-accepting chemotaxis (MCP) protein family.</text>
</comment>
<feature type="domain" description="HAMP" evidence="13">
    <location>
        <begin position="293"/>
        <end position="345"/>
    </location>
</feature>
<feature type="transmembrane region" description="Helical" evidence="11">
    <location>
        <begin position="12"/>
        <end position="33"/>
    </location>
</feature>
<evidence type="ECO:0000259" key="13">
    <source>
        <dbReference type="PROSITE" id="PS50885"/>
    </source>
</evidence>
<accession>A0A372LPG6</accession>
<sequence>MKSFFRLTIKNKLIISFALILFVPSLLIGLISYNSAKGKVEDQILNAAGENVNLINQNIDLFFEDKVKVVNYLSKSFTSSQVESALVPRLVDFKKVYPEIQTVYLGTKSGALLSSSETKLAGNPEQKEWFQQAIEHSGNAVITDPSKDESTGDAIVTVAKTLEDNSGVVAFDVKIKTLADMVNEAKIGKEGYPQVLDKNSKFLIHPKQPVGADASNPEHKYMFKHDSGSTAYMLDGEEKKLMFETNKMTGWKISGTMYSAEIDKEARSILITTLIVIAASLVAAAALVYFIIKSIMTPLRRLMSATESINEGNLEETIEVNSHDELGQLGKSFNQMVDSLRSILGQVNISANTLIASSEELTATAEQSSQSAQQIASATQQIAAGADEQLNSVNGAATAINQMSAGIQQIAARSEEVAELTQNTLEVSKNGASSVADVIVHMNEIQQTVQDTSIIIRNLGDRSKEIVSIVSIITDISNQTNLLALNAAIESARAGEHGKGFAVVADEVRKLAEQSSASAKQISDLIGAIQVETDQAVNSMNAGTEKVADGVVRTQQFGELFQVIEQSVSNVSGKVQEVASSIYQMSAGSQQIVEAIDVVKQVAEEGASASQQNSATSEEQLATMEEVSSAAQSLSVLAEEMQTILAKFRL</sequence>
<name>A0A372LPG6_9BACI</name>
<dbReference type="Proteomes" id="UP000264541">
    <property type="component" value="Unassembled WGS sequence"/>
</dbReference>
<gene>
    <name evidence="14" type="ORF">D0469_08635</name>
</gene>
<comment type="subcellular location">
    <subcellularLocation>
        <location evidence="1">Cell membrane</location>
        <topology evidence="1">Multi-pass membrane protein</topology>
    </subcellularLocation>
</comment>
<protein>
    <submittedName>
        <fullName evidence="14">Methyl-accepting chemotaxis protein</fullName>
    </submittedName>
</protein>
<dbReference type="GO" id="GO:0007165">
    <property type="term" value="P:signal transduction"/>
    <property type="evidence" value="ECO:0007669"/>
    <property type="project" value="UniProtKB-KW"/>
</dbReference>
<evidence type="ECO:0000259" key="12">
    <source>
        <dbReference type="PROSITE" id="PS50111"/>
    </source>
</evidence>
<dbReference type="PROSITE" id="PS50111">
    <property type="entry name" value="CHEMOTAXIS_TRANSDUC_2"/>
    <property type="match status" value="1"/>
</dbReference>
<dbReference type="PROSITE" id="PS50885">
    <property type="entry name" value="HAMP"/>
    <property type="match status" value="1"/>
</dbReference>
<evidence type="ECO:0000256" key="9">
    <source>
        <dbReference type="ARBA" id="ARBA00029447"/>
    </source>
</evidence>
<evidence type="ECO:0000256" key="2">
    <source>
        <dbReference type="ARBA" id="ARBA00022475"/>
    </source>
</evidence>
<dbReference type="SUPFAM" id="SSF58104">
    <property type="entry name" value="Methyl-accepting chemotaxis protein (MCP) signaling domain"/>
    <property type="match status" value="1"/>
</dbReference>
<dbReference type="InterPro" id="IPR029151">
    <property type="entry name" value="Sensor-like_sf"/>
</dbReference>
<dbReference type="AlphaFoldDB" id="A0A372LPG6"/>
<dbReference type="EMBL" id="QVTE01000020">
    <property type="protein sequence ID" value="RFU69864.1"/>
    <property type="molecule type" value="Genomic_DNA"/>
</dbReference>
<dbReference type="InterPro" id="IPR004089">
    <property type="entry name" value="MCPsignal_dom"/>
</dbReference>
<dbReference type="CDD" id="cd06225">
    <property type="entry name" value="HAMP"/>
    <property type="match status" value="1"/>
</dbReference>
<evidence type="ECO:0000313" key="14">
    <source>
        <dbReference type="EMBL" id="RFU69864.1"/>
    </source>
</evidence>
<feature type="domain" description="Methyl-accepting transducer" evidence="12">
    <location>
        <begin position="364"/>
        <end position="600"/>
    </location>
</feature>
<dbReference type="PANTHER" id="PTHR32089">
    <property type="entry name" value="METHYL-ACCEPTING CHEMOTAXIS PROTEIN MCPB"/>
    <property type="match status" value="1"/>
</dbReference>
<dbReference type="RefSeq" id="WP_117326345.1">
    <property type="nucleotide sequence ID" value="NZ_QVTE01000020.1"/>
</dbReference>
<evidence type="ECO:0000256" key="3">
    <source>
        <dbReference type="ARBA" id="ARBA00022481"/>
    </source>
</evidence>
<dbReference type="GO" id="GO:0005886">
    <property type="term" value="C:plasma membrane"/>
    <property type="evidence" value="ECO:0007669"/>
    <property type="project" value="UniProtKB-SubCell"/>
</dbReference>
<feature type="transmembrane region" description="Helical" evidence="11">
    <location>
        <begin position="269"/>
        <end position="292"/>
    </location>
</feature>
<proteinExistence type="inferred from homology"/>
<dbReference type="Pfam" id="PF00672">
    <property type="entry name" value="HAMP"/>
    <property type="match status" value="1"/>
</dbReference>
<evidence type="ECO:0000256" key="11">
    <source>
        <dbReference type="SAM" id="Phobius"/>
    </source>
</evidence>
<dbReference type="InterPro" id="IPR003660">
    <property type="entry name" value="HAMP_dom"/>
</dbReference>
<dbReference type="Gene3D" id="1.10.8.500">
    <property type="entry name" value="HAMP domain in histidine kinase"/>
    <property type="match status" value="1"/>
</dbReference>
<dbReference type="CDD" id="cd11386">
    <property type="entry name" value="MCP_signal"/>
    <property type="match status" value="1"/>
</dbReference>
<evidence type="ECO:0000256" key="8">
    <source>
        <dbReference type="ARBA" id="ARBA00023224"/>
    </source>
</evidence>
<keyword evidence="2" id="KW-1003">Cell membrane</keyword>
<dbReference type="OrthoDB" id="9760371at2"/>